<proteinExistence type="inferred from homology"/>
<dbReference type="InterPro" id="IPR015854">
    <property type="entry name" value="ABC_transpr_LolD-like"/>
</dbReference>
<sequence>MSNPILVAEGLKKTYTSGPQAVTVWEDVDLTVDAGDSVAIVGASGSGKTSLLNVLGGLDDMDAGDVQICGRKLSQLTEQEKTTLRNQDVGFVYQFHHLLPEFSALENVMMPLLLGGVSRSEAKRRATESLERLRLGSRVVHKPSELSGGERQRTAIARALVTRPKLVLMDEPTGNLDQGTASEVEQLMAELRTDAETAFITVTHDQALARRMNRVYHLIEGRLQSD</sequence>
<evidence type="ECO:0000313" key="10">
    <source>
        <dbReference type="Proteomes" id="UP000185639"/>
    </source>
</evidence>
<dbReference type="Pfam" id="PF00005">
    <property type="entry name" value="ABC_tran"/>
    <property type="match status" value="1"/>
</dbReference>
<dbReference type="GO" id="GO:0005886">
    <property type="term" value="C:plasma membrane"/>
    <property type="evidence" value="ECO:0007669"/>
    <property type="project" value="TreeGrafter"/>
</dbReference>
<dbReference type="InterPro" id="IPR017911">
    <property type="entry name" value="MacB-like_ATP-bd"/>
</dbReference>
<name>A0A1N7Q5D7_9GAMM</name>
<dbReference type="EMBL" id="FTOH01000014">
    <property type="protein sequence ID" value="SIT18110.1"/>
    <property type="molecule type" value="Genomic_DNA"/>
</dbReference>
<evidence type="ECO:0000259" key="8">
    <source>
        <dbReference type="PROSITE" id="PS50893"/>
    </source>
</evidence>
<dbReference type="FunFam" id="3.40.50.300:FF:000230">
    <property type="entry name" value="Lipoprotein-releasing system ATP-binding protein LolD"/>
    <property type="match status" value="1"/>
</dbReference>
<gene>
    <name evidence="9" type="ORF">SAMN05421686_11419</name>
</gene>
<dbReference type="SMART" id="SM00382">
    <property type="entry name" value="AAA"/>
    <property type="match status" value="1"/>
</dbReference>
<keyword evidence="5 9" id="KW-0067">ATP-binding</keyword>
<dbReference type="GO" id="GO:0044874">
    <property type="term" value="P:lipoprotein localization to outer membrane"/>
    <property type="evidence" value="ECO:0007669"/>
    <property type="project" value="TreeGrafter"/>
</dbReference>
<dbReference type="GO" id="GO:0005524">
    <property type="term" value="F:ATP binding"/>
    <property type="evidence" value="ECO:0007669"/>
    <property type="project" value="UniProtKB-KW"/>
</dbReference>
<accession>A0A1N7Q5D7</accession>
<dbReference type="Proteomes" id="UP000185639">
    <property type="component" value="Unassembled WGS sequence"/>
</dbReference>
<dbReference type="AlphaFoldDB" id="A0A1N7Q5D7"/>
<organism evidence="9 10">
    <name type="scientific">Thalassolituus maritimus</name>
    <dbReference type="NCBI Taxonomy" id="484498"/>
    <lineage>
        <taxon>Bacteria</taxon>
        <taxon>Pseudomonadati</taxon>
        <taxon>Pseudomonadota</taxon>
        <taxon>Gammaproteobacteria</taxon>
        <taxon>Oceanospirillales</taxon>
        <taxon>Oceanospirillaceae</taxon>
        <taxon>Thalassolituus</taxon>
    </lineage>
</organism>
<evidence type="ECO:0000256" key="6">
    <source>
        <dbReference type="ARBA" id="ARBA00022967"/>
    </source>
</evidence>
<keyword evidence="10" id="KW-1185">Reference proteome</keyword>
<keyword evidence="9" id="KW-0449">Lipoprotein</keyword>
<evidence type="ECO:0000313" key="9">
    <source>
        <dbReference type="EMBL" id="SIT18110.1"/>
    </source>
</evidence>
<keyword evidence="3" id="KW-1003">Cell membrane</keyword>
<keyword evidence="6" id="KW-1278">Translocase</keyword>
<dbReference type="PANTHER" id="PTHR24220">
    <property type="entry name" value="IMPORT ATP-BINDING PROTEIN"/>
    <property type="match status" value="1"/>
</dbReference>
<dbReference type="InterPro" id="IPR003593">
    <property type="entry name" value="AAA+_ATPase"/>
</dbReference>
<keyword evidence="2" id="KW-0813">Transport</keyword>
<evidence type="ECO:0000256" key="1">
    <source>
        <dbReference type="ARBA" id="ARBA00005417"/>
    </source>
</evidence>
<dbReference type="RefSeq" id="WP_076517944.1">
    <property type="nucleotide sequence ID" value="NZ_FTOH01000014.1"/>
</dbReference>
<dbReference type="GO" id="GO:0016887">
    <property type="term" value="F:ATP hydrolysis activity"/>
    <property type="evidence" value="ECO:0007669"/>
    <property type="project" value="InterPro"/>
</dbReference>
<evidence type="ECO:0000256" key="5">
    <source>
        <dbReference type="ARBA" id="ARBA00022840"/>
    </source>
</evidence>
<dbReference type="PANTHER" id="PTHR24220:SF689">
    <property type="entry name" value="LIPOPROTEIN-RELEASING SYSTEM ATP-BINDING PROTEIN LOLD"/>
    <property type="match status" value="1"/>
</dbReference>
<evidence type="ECO:0000256" key="7">
    <source>
        <dbReference type="ARBA" id="ARBA00023136"/>
    </source>
</evidence>
<evidence type="ECO:0000256" key="4">
    <source>
        <dbReference type="ARBA" id="ARBA00022741"/>
    </source>
</evidence>
<dbReference type="GO" id="GO:0022857">
    <property type="term" value="F:transmembrane transporter activity"/>
    <property type="evidence" value="ECO:0007669"/>
    <property type="project" value="TreeGrafter"/>
</dbReference>
<reference evidence="10" key="1">
    <citation type="submission" date="2017-01" db="EMBL/GenBank/DDBJ databases">
        <authorList>
            <person name="Varghese N."/>
            <person name="Submissions S."/>
        </authorList>
    </citation>
    <scope>NUCLEOTIDE SEQUENCE [LARGE SCALE GENOMIC DNA]</scope>
    <source>
        <strain evidence="10">DSM 24913</strain>
    </source>
</reference>
<dbReference type="GO" id="GO:0089705">
    <property type="term" value="P:protein localization to outer membrane"/>
    <property type="evidence" value="ECO:0007669"/>
    <property type="project" value="TreeGrafter"/>
</dbReference>
<comment type="similarity">
    <text evidence="1">Belongs to the ABC transporter superfamily.</text>
</comment>
<feature type="domain" description="ABC transporter" evidence="8">
    <location>
        <begin position="6"/>
        <end position="226"/>
    </location>
</feature>
<dbReference type="PROSITE" id="PS50893">
    <property type="entry name" value="ABC_TRANSPORTER_2"/>
    <property type="match status" value="1"/>
</dbReference>
<keyword evidence="4" id="KW-0547">Nucleotide-binding</keyword>
<dbReference type="InterPro" id="IPR003439">
    <property type="entry name" value="ABC_transporter-like_ATP-bd"/>
</dbReference>
<dbReference type="STRING" id="484498.SAMN05421686_11419"/>
<dbReference type="InterPro" id="IPR027417">
    <property type="entry name" value="P-loop_NTPase"/>
</dbReference>
<dbReference type="CDD" id="cd03255">
    <property type="entry name" value="ABC_MJ0796_LolCDE_FtsE"/>
    <property type="match status" value="1"/>
</dbReference>
<evidence type="ECO:0000256" key="2">
    <source>
        <dbReference type="ARBA" id="ARBA00022448"/>
    </source>
</evidence>
<evidence type="ECO:0000256" key="3">
    <source>
        <dbReference type="ARBA" id="ARBA00022475"/>
    </source>
</evidence>
<protein>
    <submittedName>
        <fullName evidence="9">Lipoprotein-releasing system ATP-binding protein</fullName>
    </submittedName>
</protein>
<dbReference type="Gene3D" id="3.40.50.300">
    <property type="entry name" value="P-loop containing nucleotide triphosphate hydrolases"/>
    <property type="match status" value="1"/>
</dbReference>
<dbReference type="SUPFAM" id="SSF52540">
    <property type="entry name" value="P-loop containing nucleoside triphosphate hydrolases"/>
    <property type="match status" value="1"/>
</dbReference>
<dbReference type="OrthoDB" id="9801477at2"/>
<keyword evidence="7" id="KW-0472">Membrane</keyword>